<dbReference type="Pfam" id="PF16242">
    <property type="entry name" value="Pyrid_ox_like"/>
    <property type="match status" value="1"/>
</dbReference>
<protein>
    <submittedName>
        <fullName evidence="2">General stress protein 26</fullName>
    </submittedName>
</protein>
<name>A0A327X047_LARAB</name>
<dbReference type="PANTHER" id="PTHR34818:SF1">
    <property type="entry name" value="PROTEIN BLI-3"/>
    <property type="match status" value="1"/>
</dbReference>
<dbReference type="AlphaFoldDB" id="A0A327X047"/>
<dbReference type="InterPro" id="IPR012349">
    <property type="entry name" value="Split_barrel_FMN-bd"/>
</dbReference>
<dbReference type="Gene3D" id="2.30.110.10">
    <property type="entry name" value="Electron Transport, Fmn-binding Protein, Chain A"/>
    <property type="match status" value="1"/>
</dbReference>
<dbReference type="SUPFAM" id="SSF50475">
    <property type="entry name" value="FMN-binding split barrel"/>
    <property type="match status" value="1"/>
</dbReference>
<dbReference type="OrthoDB" id="1432662at2"/>
<reference evidence="2 3" key="1">
    <citation type="submission" date="2018-06" db="EMBL/GenBank/DDBJ databases">
        <title>Genomic Encyclopedia of Archaeal and Bacterial Type Strains, Phase II (KMG-II): from individual species to whole genera.</title>
        <authorList>
            <person name="Goeker M."/>
        </authorList>
    </citation>
    <scope>NUCLEOTIDE SEQUENCE [LARGE SCALE GENOMIC DNA]</scope>
    <source>
        <strain evidence="2 3">DSM 21851</strain>
    </source>
</reference>
<dbReference type="Proteomes" id="UP000248790">
    <property type="component" value="Unassembled WGS sequence"/>
</dbReference>
<evidence type="ECO:0000313" key="3">
    <source>
        <dbReference type="Proteomes" id="UP000248790"/>
    </source>
</evidence>
<comment type="caution">
    <text evidence="2">The sequence shown here is derived from an EMBL/GenBank/DDBJ whole genome shotgun (WGS) entry which is preliminary data.</text>
</comment>
<proteinExistence type="predicted"/>
<gene>
    <name evidence="2" type="ORF">LX87_03119</name>
</gene>
<dbReference type="InterPro" id="IPR052917">
    <property type="entry name" value="Stress-Dev_Protein"/>
</dbReference>
<evidence type="ECO:0000313" key="2">
    <source>
        <dbReference type="EMBL" id="RAJ98210.1"/>
    </source>
</evidence>
<accession>A0A327X047</accession>
<organism evidence="2 3">
    <name type="scientific">Larkinella arboricola</name>
    <dbReference type="NCBI Taxonomy" id="643671"/>
    <lineage>
        <taxon>Bacteria</taxon>
        <taxon>Pseudomonadati</taxon>
        <taxon>Bacteroidota</taxon>
        <taxon>Cytophagia</taxon>
        <taxon>Cytophagales</taxon>
        <taxon>Spirosomataceae</taxon>
        <taxon>Larkinella</taxon>
    </lineage>
</organism>
<sequence>MQDSRHDEEGHIKNLAGTEALEKLKALAEGICMFTTFTDSRPAPSRPMALQGVDDDGALYFFSAASSDKNKELAADPAVQLFFCKEGPSEYLSLYGSVTISRDREKIEKYWNPFVKTWFQGGKDDPDLTVIRVQPESIYYWDTKNNRMVSYLKIAASLVTGKTMDDGVEGELKV</sequence>
<dbReference type="PANTHER" id="PTHR34818">
    <property type="entry name" value="PROTEIN BLI-3"/>
    <property type="match status" value="1"/>
</dbReference>
<dbReference type="EMBL" id="QLMC01000003">
    <property type="protein sequence ID" value="RAJ98210.1"/>
    <property type="molecule type" value="Genomic_DNA"/>
</dbReference>
<feature type="domain" description="General stress protein FMN-binding split barrel" evidence="1">
    <location>
        <begin position="20"/>
        <end position="165"/>
    </location>
</feature>
<keyword evidence="3" id="KW-1185">Reference proteome</keyword>
<evidence type="ECO:0000259" key="1">
    <source>
        <dbReference type="Pfam" id="PF16242"/>
    </source>
</evidence>
<dbReference type="RefSeq" id="WP_111629228.1">
    <property type="nucleotide sequence ID" value="NZ_QLMC01000003.1"/>
</dbReference>
<dbReference type="InterPro" id="IPR038725">
    <property type="entry name" value="YdaG_split_barrel_FMN-bd"/>
</dbReference>